<feature type="region of interest" description="Disordered" evidence="14">
    <location>
        <begin position="1"/>
        <end position="31"/>
    </location>
</feature>
<keyword evidence="10 13" id="KW-0234">DNA repair</keyword>
<dbReference type="GO" id="GO:0008821">
    <property type="term" value="F:crossover junction DNA endonuclease activity"/>
    <property type="evidence" value="ECO:0007669"/>
    <property type="project" value="UniProtKB-EC"/>
</dbReference>
<evidence type="ECO:0000256" key="12">
    <source>
        <dbReference type="ARBA" id="ARBA00029523"/>
    </source>
</evidence>
<evidence type="ECO:0000256" key="3">
    <source>
        <dbReference type="ARBA" id="ARBA00022722"/>
    </source>
</evidence>
<protein>
    <recommendedName>
        <fullName evidence="12 13">Holliday junction resolvase RecU</fullName>
        <ecNumber evidence="13">3.1.21.10</ecNumber>
    </recommendedName>
    <alternativeName>
        <fullName evidence="13">Recombination protein U homolog</fullName>
    </alternativeName>
</protein>
<dbReference type="NCBIfam" id="TIGR00648">
    <property type="entry name" value="recU"/>
    <property type="match status" value="1"/>
</dbReference>
<evidence type="ECO:0000256" key="4">
    <source>
        <dbReference type="ARBA" id="ARBA00022723"/>
    </source>
</evidence>
<keyword evidence="2 13" id="KW-0963">Cytoplasm</keyword>
<dbReference type="SUPFAM" id="SSF52980">
    <property type="entry name" value="Restriction endonuclease-like"/>
    <property type="match status" value="1"/>
</dbReference>
<comment type="function">
    <text evidence="13">Endonuclease that resolves Holliday junction intermediates in genetic recombination. Cleaves mobile four-strand junctions by introducing symmetrical nicks in paired strands. Promotes annealing of linear ssDNA with homologous dsDNA. Required for DNA repair, homologous recombination and chromosome segregation.</text>
</comment>
<dbReference type="InterPro" id="IPR011335">
    <property type="entry name" value="Restrct_endonuc-II-like"/>
</dbReference>
<feature type="binding site" evidence="13">
    <location>
        <position position="83"/>
    </location>
    <ligand>
        <name>Mg(2+)</name>
        <dbReference type="ChEBI" id="CHEBI:18420"/>
    </ligand>
</feature>
<evidence type="ECO:0000256" key="14">
    <source>
        <dbReference type="SAM" id="MobiDB-lite"/>
    </source>
</evidence>
<dbReference type="InterPro" id="IPR011856">
    <property type="entry name" value="tRNA_endonuc-like_dom_sf"/>
</dbReference>
<sequence length="195" mass="22537">MIGYPNGKTAARSVNAQPLKQSAGGRGMSLENDLNKTNEYYLQLDKAVIHKKPTPIQIVQVDYPKRSAAKITEAYFKVPSTTDYNGVYRGKAIDFEAKETRSKTSFPFSHIHLHQIEHLERVLRQGAIAFVIVRFIAYDETYYVDAAKMIRQYRLAERKSLPYSWFVQEGILIPYSLTPPVHYLRVIDELYFKEK</sequence>
<dbReference type="CDD" id="cd22354">
    <property type="entry name" value="RecU-like"/>
    <property type="match status" value="1"/>
</dbReference>
<keyword evidence="8 13" id="KW-0460">Magnesium</keyword>
<evidence type="ECO:0000256" key="13">
    <source>
        <dbReference type="HAMAP-Rule" id="MF_00130"/>
    </source>
</evidence>
<dbReference type="Gene3D" id="3.40.1350.10">
    <property type="match status" value="1"/>
</dbReference>
<evidence type="ECO:0000256" key="11">
    <source>
        <dbReference type="ARBA" id="ARBA00023447"/>
    </source>
</evidence>
<comment type="catalytic activity">
    <reaction evidence="13">
        <text>Endonucleolytic cleavage at a junction such as a reciprocal single-stranded crossover between two homologous DNA duplexes (Holliday junction).</text>
        <dbReference type="EC" id="3.1.21.10"/>
    </reaction>
</comment>
<name>A0A412G6Y4_9FIRM</name>
<dbReference type="GO" id="GO:0005737">
    <property type="term" value="C:cytoplasm"/>
    <property type="evidence" value="ECO:0007669"/>
    <property type="project" value="UniProtKB-SubCell"/>
</dbReference>
<keyword evidence="9 13" id="KW-0233">DNA recombination</keyword>
<dbReference type="GO" id="GO:0006310">
    <property type="term" value="P:DNA recombination"/>
    <property type="evidence" value="ECO:0007669"/>
    <property type="project" value="UniProtKB-UniRule"/>
</dbReference>
<dbReference type="EMBL" id="QRUP01000001">
    <property type="protein sequence ID" value="RGR77009.1"/>
    <property type="molecule type" value="Genomic_DNA"/>
</dbReference>
<feature type="binding site" evidence="13">
    <location>
        <position position="96"/>
    </location>
    <ligand>
        <name>Mg(2+)</name>
        <dbReference type="ChEBI" id="CHEBI:18420"/>
    </ligand>
</feature>
<dbReference type="GO" id="GO:0007059">
    <property type="term" value="P:chromosome segregation"/>
    <property type="evidence" value="ECO:0007669"/>
    <property type="project" value="UniProtKB-UniRule"/>
</dbReference>
<evidence type="ECO:0000256" key="2">
    <source>
        <dbReference type="ARBA" id="ARBA00022490"/>
    </source>
</evidence>
<feature type="site" description="Transition state stabilizer" evidence="13">
    <location>
        <position position="98"/>
    </location>
</feature>
<dbReference type="EC" id="3.1.21.10" evidence="13"/>
<evidence type="ECO:0000313" key="15">
    <source>
        <dbReference type="EMBL" id="RGR77009.1"/>
    </source>
</evidence>
<dbReference type="Proteomes" id="UP000284178">
    <property type="component" value="Unassembled WGS sequence"/>
</dbReference>
<keyword evidence="7 13" id="KW-0378">Hydrolase</keyword>
<keyword evidence="6 13" id="KW-0227">DNA damage</keyword>
<evidence type="ECO:0000256" key="8">
    <source>
        <dbReference type="ARBA" id="ARBA00022842"/>
    </source>
</evidence>
<dbReference type="Pfam" id="PF03838">
    <property type="entry name" value="RecU"/>
    <property type="match status" value="1"/>
</dbReference>
<dbReference type="AlphaFoldDB" id="A0A412G6Y4"/>
<comment type="cofactor">
    <cofactor evidence="13">
        <name>Mg(2+)</name>
        <dbReference type="ChEBI" id="CHEBI:18420"/>
    </cofactor>
    <text evidence="13">Binds 1 Mg(2+) ion per subunit.</text>
</comment>
<evidence type="ECO:0000256" key="5">
    <source>
        <dbReference type="ARBA" id="ARBA00022759"/>
    </source>
</evidence>
<keyword evidence="16" id="KW-1185">Reference proteome</keyword>
<dbReference type="NCBIfam" id="NF002584">
    <property type="entry name" value="PRK02234.1-5"/>
    <property type="match status" value="1"/>
</dbReference>
<dbReference type="InterPro" id="IPR004612">
    <property type="entry name" value="Resolv_RecU"/>
</dbReference>
<comment type="subcellular location">
    <subcellularLocation>
        <location evidence="1 13">Cytoplasm</location>
    </subcellularLocation>
</comment>
<keyword evidence="5 13" id="KW-0255">Endonuclease</keyword>
<organism evidence="15 16">
    <name type="scientific">Holdemania filiformis</name>
    <dbReference type="NCBI Taxonomy" id="61171"/>
    <lineage>
        <taxon>Bacteria</taxon>
        <taxon>Bacillati</taxon>
        <taxon>Bacillota</taxon>
        <taxon>Erysipelotrichia</taxon>
        <taxon>Erysipelotrichales</taxon>
        <taxon>Erysipelotrichaceae</taxon>
        <taxon>Holdemania</taxon>
    </lineage>
</organism>
<feature type="binding site" evidence="13">
    <location>
        <position position="115"/>
    </location>
    <ligand>
        <name>Mg(2+)</name>
        <dbReference type="ChEBI" id="CHEBI:18420"/>
    </ligand>
</feature>
<dbReference type="GO" id="GO:0006281">
    <property type="term" value="P:DNA repair"/>
    <property type="evidence" value="ECO:0007669"/>
    <property type="project" value="UniProtKB-UniRule"/>
</dbReference>
<dbReference type="GO" id="GO:0000287">
    <property type="term" value="F:magnesium ion binding"/>
    <property type="evidence" value="ECO:0007669"/>
    <property type="project" value="UniProtKB-UniRule"/>
</dbReference>
<comment type="similarity">
    <text evidence="11 13">Belongs to the RecU family.</text>
</comment>
<evidence type="ECO:0000256" key="10">
    <source>
        <dbReference type="ARBA" id="ARBA00023204"/>
    </source>
</evidence>
<feature type="binding site" evidence="13">
    <location>
        <position position="81"/>
    </location>
    <ligand>
        <name>Mg(2+)</name>
        <dbReference type="ChEBI" id="CHEBI:18420"/>
    </ligand>
</feature>
<accession>A0A412G6Y4</accession>
<evidence type="ECO:0000256" key="6">
    <source>
        <dbReference type="ARBA" id="ARBA00022763"/>
    </source>
</evidence>
<evidence type="ECO:0000256" key="1">
    <source>
        <dbReference type="ARBA" id="ARBA00004496"/>
    </source>
</evidence>
<dbReference type="RefSeq" id="WP_117892813.1">
    <property type="nucleotide sequence ID" value="NZ_CABJCV010000001.1"/>
</dbReference>
<comment type="caution">
    <text evidence="15">The sequence shown here is derived from an EMBL/GenBank/DDBJ whole genome shotgun (WGS) entry which is preliminary data.</text>
</comment>
<proteinExistence type="inferred from homology"/>
<dbReference type="GO" id="GO:0003676">
    <property type="term" value="F:nucleic acid binding"/>
    <property type="evidence" value="ECO:0007669"/>
    <property type="project" value="InterPro"/>
</dbReference>
<evidence type="ECO:0000256" key="7">
    <source>
        <dbReference type="ARBA" id="ARBA00022801"/>
    </source>
</evidence>
<keyword evidence="3 13" id="KW-0540">Nuclease</keyword>
<dbReference type="PIRSF" id="PIRSF037785">
    <property type="entry name" value="RecU"/>
    <property type="match status" value="1"/>
</dbReference>
<dbReference type="HAMAP" id="MF_00130">
    <property type="entry name" value="RecU"/>
    <property type="match status" value="1"/>
</dbReference>
<reference evidence="15 16" key="1">
    <citation type="submission" date="2018-08" db="EMBL/GenBank/DDBJ databases">
        <title>A genome reference for cultivated species of the human gut microbiota.</title>
        <authorList>
            <person name="Zou Y."/>
            <person name="Xue W."/>
            <person name="Luo G."/>
        </authorList>
    </citation>
    <scope>NUCLEOTIDE SEQUENCE [LARGE SCALE GENOMIC DNA]</scope>
    <source>
        <strain evidence="15 16">AF24-29</strain>
    </source>
</reference>
<dbReference type="GeneID" id="83014095"/>
<keyword evidence="4 13" id="KW-0479">Metal-binding</keyword>
<evidence type="ECO:0000313" key="16">
    <source>
        <dbReference type="Proteomes" id="UP000284178"/>
    </source>
</evidence>
<evidence type="ECO:0000256" key="9">
    <source>
        <dbReference type="ARBA" id="ARBA00023172"/>
    </source>
</evidence>
<gene>
    <name evidence="13" type="primary">recU</name>
    <name evidence="15" type="ORF">DWY25_01570</name>
</gene>